<dbReference type="SUPFAM" id="SSF50998">
    <property type="entry name" value="Quinoprotein alcohol dehydrogenase-like"/>
    <property type="match status" value="1"/>
</dbReference>
<reference evidence="10" key="1">
    <citation type="submission" date="2025-08" db="UniProtKB">
        <authorList>
            <consortium name="RefSeq"/>
        </authorList>
    </citation>
    <scope>IDENTIFICATION</scope>
</reference>
<dbReference type="InterPro" id="IPR015943">
    <property type="entry name" value="WD40/YVTN_repeat-like_dom_sf"/>
</dbReference>
<evidence type="ECO:0000256" key="6">
    <source>
        <dbReference type="PROSITE-ProRule" id="PRU00221"/>
    </source>
</evidence>
<keyword evidence="4" id="KW-0539">Nucleus</keyword>
<feature type="repeat" description="WD" evidence="6">
    <location>
        <begin position="61"/>
        <end position="102"/>
    </location>
</feature>
<feature type="repeat" description="WD" evidence="6">
    <location>
        <begin position="187"/>
        <end position="228"/>
    </location>
</feature>
<dbReference type="OMA" id="MNIPLTC"/>
<dbReference type="CTD" id="10885"/>
<feature type="repeat" description="WD" evidence="6">
    <location>
        <begin position="584"/>
        <end position="625"/>
    </location>
</feature>
<dbReference type="OrthoDB" id="407922at2759"/>
<evidence type="ECO:0000256" key="1">
    <source>
        <dbReference type="ARBA" id="ARBA00004604"/>
    </source>
</evidence>
<dbReference type="GeneID" id="110984621"/>
<keyword evidence="2 6" id="KW-0853">WD repeat</keyword>
<dbReference type="SMART" id="SM00320">
    <property type="entry name" value="WD40"/>
    <property type="match status" value="11"/>
</dbReference>
<dbReference type="FunFam" id="2.130.10.10:FF:000178">
    <property type="entry name" value="WD repeat domain 3"/>
    <property type="match status" value="1"/>
</dbReference>
<feature type="region of interest" description="Disordered" evidence="7">
    <location>
        <begin position="314"/>
        <end position="336"/>
    </location>
</feature>
<comment type="similarity">
    <text evidence="5">Belongs to the WD repeat WDR3/UTP12 family.</text>
</comment>
<sequence>MGLTKQYLRYASSAMFGIVGTHKANVLFVELRGTQGKYAAAAACEHVFVWDLRRAEKMLVLHGDKSEVSVLAQSPQGQSLAVGYADGAVKLFSLITGEVTVTFSGHKSAVTALSFDERGLRLASGSKDTDVIVWDVVNESGLYRLKGHKGVVTQCRFMREHNILITSSKDTFVKFWDIDTQHCFKTLVGHRTEVWDFVLLGADQRLVTGAADSELRVWDITFQDEEETTDGSEQPAKKQKLSSIIGEDEEEEDEEETSILSCKGVGSIMRKGRQRVVSLSTDGTGRVLCCHGADCWLEVFLVLSAEEKNKLLSKRQRKARKKSRETAADGESQKEIPERLELKDEIQHRCVLKASSKIRSFATILENSAASLKLVLQLHSNSLETYIFPSMEGQQWEAEKQGMVTFPGHRSDVRTVAFSSDNTTVLTGAGESVKVWNRATQQCIRSMKSGYALCSAFVISERHSLIGTKTGHLELFDIAAGALLERVEAHEGAIWSIATSPDKRGFVTGSADKTLKFWDFELVKDPDSQQASKRLTVVHRRTLQMSDDVLCVKYSPDQRLIAAALLDSTVKVFFADTLKFFLSLYGHKLPVLTMDISSDSTLIVTGSADRNVKIWGLDFGDCHKSMFAHDDSIMSLQFVPHTHLFFSAGKDKKIKQWDADHFEHITTLEGHHAEVWCLAVSPNGNYLVSGSHDKSLRLWERTQEPLVLEEEREMEREQAAEEAMAHEEQPAFPGQSANSELASAGKQTAETVKAAERIMEALELYKEETAKEKEHEEIQKASKKEIPPFTKHPILQAYGNTSPTRYVLEVIKKVKSSELEESLLVIPFSYVLELLPLLETFISSGWQVELACRCLLFLLRVHHGQITSSQSLLPIIDRLRTTSLQQVHQMRDRIGFNLAGLQFLQQELESQKEVQLFGDATAKMKDKNKKRKRKLMITLTS</sequence>
<dbReference type="Pfam" id="PF25172">
    <property type="entry name" value="Beta-prop_WDR3_2nd"/>
    <property type="match status" value="1"/>
</dbReference>
<keyword evidence="3" id="KW-0677">Repeat</keyword>
<evidence type="ECO:0000313" key="9">
    <source>
        <dbReference type="Proteomes" id="UP000694845"/>
    </source>
</evidence>
<dbReference type="InterPro" id="IPR051570">
    <property type="entry name" value="TBC1_cilium_biogenesis"/>
</dbReference>
<feature type="region of interest" description="Disordered" evidence="7">
    <location>
        <begin position="715"/>
        <end position="748"/>
    </location>
</feature>
<feature type="region of interest" description="Disordered" evidence="7">
    <location>
        <begin position="225"/>
        <end position="257"/>
    </location>
</feature>
<dbReference type="FunFam" id="2.130.10.10:FF:000177">
    <property type="entry name" value="WD repeat domain 3"/>
    <property type="match status" value="1"/>
</dbReference>
<dbReference type="GO" id="GO:0034388">
    <property type="term" value="C:Pwp2p-containing subcomplex of 90S preribosome"/>
    <property type="evidence" value="ECO:0007669"/>
    <property type="project" value="TreeGrafter"/>
</dbReference>
<dbReference type="GO" id="GO:0032040">
    <property type="term" value="C:small-subunit processome"/>
    <property type="evidence" value="ECO:0007669"/>
    <property type="project" value="TreeGrafter"/>
</dbReference>
<evidence type="ECO:0000313" key="10">
    <source>
        <dbReference type="RefSeq" id="XP_022100676.1"/>
    </source>
</evidence>
<dbReference type="Proteomes" id="UP000694845">
    <property type="component" value="Unplaced"/>
</dbReference>
<dbReference type="InterPro" id="IPR001680">
    <property type="entry name" value="WD40_rpt"/>
</dbReference>
<evidence type="ECO:0000256" key="7">
    <source>
        <dbReference type="SAM" id="MobiDB-lite"/>
    </source>
</evidence>
<feature type="compositionally biased region" description="Acidic residues" evidence="7">
    <location>
        <begin position="246"/>
        <end position="257"/>
    </location>
</feature>
<keyword evidence="9" id="KW-1185">Reference proteome</keyword>
<dbReference type="PANTHER" id="PTHR19853:SF0">
    <property type="entry name" value="WD REPEAT-CONTAINING PROTEIN 3"/>
    <property type="match status" value="1"/>
</dbReference>
<dbReference type="Pfam" id="PF04003">
    <property type="entry name" value="Utp12"/>
    <property type="match status" value="1"/>
</dbReference>
<feature type="repeat" description="WD" evidence="6">
    <location>
        <begin position="145"/>
        <end position="186"/>
    </location>
</feature>
<feature type="repeat" description="WD" evidence="6">
    <location>
        <begin position="626"/>
        <end position="667"/>
    </location>
</feature>
<dbReference type="CDD" id="cd00200">
    <property type="entry name" value="WD40"/>
    <property type="match status" value="2"/>
</dbReference>
<dbReference type="FunFam" id="2.130.10.10:FF:000172">
    <property type="entry name" value="WD repeat domain 3"/>
    <property type="match status" value="1"/>
</dbReference>
<dbReference type="Pfam" id="PF25173">
    <property type="entry name" value="Beta-prop_WDR3_1st"/>
    <property type="match status" value="1"/>
</dbReference>
<dbReference type="GO" id="GO:0030490">
    <property type="term" value="P:maturation of SSU-rRNA"/>
    <property type="evidence" value="ECO:0007669"/>
    <property type="project" value="TreeGrafter"/>
</dbReference>
<dbReference type="InterPro" id="IPR020472">
    <property type="entry name" value="WD40_PAC1"/>
</dbReference>
<feature type="repeat" description="WD" evidence="6">
    <location>
        <begin position="487"/>
        <end position="521"/>
    </location>
</feature>
<feature type="repeat" description="WD" evidence="6">
    <location>
        <begin position="406"/>
        <end position="446"/>
    </location>
</feature>
<dbReference type="KEGG" id="aplc:110984621"/>
<name>A0A8B7ZBS8_ACAPL</name>
<evidence type="ECO:0000256" key="4">
    <source>
        <dbReference type="ARBA" id="ARBA00023242"/>
    </source>
</evidence>
<accession>A0A8B7ZBS8</accession>
<dbReference type="GO" id="GO:0030515">
    <property type="term" value="F:snoRNA binding"/>
    <property type="evidence" value="ECO:0007669"/>
    <property type="project" value="TreeGrafter"/>
</dbReference>
<feature type="compositionally biased region" description="Polar residues" evidence="7">
    <location>
        <begin position="735"/>
        <end position="748"/>
    </location>
</feature>
<dbReference type="PROSITE" id="PS50082">
    <property type="entry name" value="WD_REPEATS_2"/>
    <property type="match status" value="9"/>
</dbReference>
<evidence type="ECO:0000259" key="8">
    <source>
        <dbReference type="Pfam" id="PF04003"/>
    </source>
</evidence>
<feature type="compositionally biased region" description="Basic and acidic residues" evidence="7">
    <location>
        <begin position="715"/>
        <end position="729"/>
    </location>
</feature>
<feature type="compositionally biased region" description="Basic and acidic residues" evidence="7">
    <location>
        <begin position="324"/>
        <end position="336"/>
    </location>
</feature>
<organism evidence="9 10">
    <name type="scientific">Acanthaster planci</name>
    <name type="common">Crown-of-thorns starfish</name>
    <dbReference type="NCBI Taxonomy" id="133434"/>
    <lineage>
        <taxon>Eukaryota</taxon>
        <taxon>Metazoa</taxon>
        <taxon>Echinodermata</taxon>
        <taxon>Eleutherozoa</taxon>
        <taxon>Asterozoa</taxon>
        <taxon>Asteroidea</taxon>
        <taxon>Valvatacea</taxon>
        <taxon>Valvatida</taxon>
        <taxon>Acanthasteridae</taxon>
        <taxon>Acanthaster</taxon>
    </lineage>
</organism>
<protein>
    <submittedName>
        <fullName evidence="10">WD repeat-containing protein 3-like</fullName>
    </submittedName>
</protein>
<dbReference type="AlphaFoldDB" id="A0A8B7ZBS8"/>
<dbReference type="PRINTS" id="PR00320">
    <property type="entry name" value="GPROTEINBRPT"/>
</dbReference>
<evidence type="ECO:0000256" key="5">
    <source>
        <dbReference type="ARBA" id="ARBA00038229"/>
    </source>
</evidence>
<dbReference type="PROSITE" id="PS50294">
    <property type="entry name" value="WD_REPEATS_REGION"/>
    <property type="match status" value="7"/>
</dbReference>
<feature type="compositionally biased region" description="Basic residues" evidence="7">
    <location>
        <begin position="314"/>
        <end position="323"/>
    </location>
</feature>
<feature type="domain" description="Small-subunit processome Utp12" evidence="8">
    <location>
        <begin position="804"/>
        <end position="906"/>
    </location>
</feature>
<dbReference type="InterPro" id="IPR007148">
    <property type="entry name" value="SSU_processome_Utp12"/>
</dbReference>
<proteinExistence type="inferred from homology"/>
<dbReference type="InterPro" id="IPR011047">
    <property type="entry name" value="Quinoprotein_ADH-like_sf"/>
</dbReference>
<evidence type="ECO:0000256" key="3">
    <source>
        <dbReference type="ARBA" id="ARBA00022737"/>
    </source>
</evidence>
<gene>
    <name evidence="10" type="primary">LOC110984621</name>
</gene>
<feature type="repeat" description="WD" evidence="6">
    <location>
        <begin position="668"/>
        <end position="700"/>
    </location>
</feature>
<evidence type="ECO:0000256" key="2">
    <source>
        <dbReference type="ARBA" id="ARBA00022574"/>
    </source>
</evidence>
<dbReference type="InterPro" id="IPR019775">
    <property type="entry name" value="WD40_repeat_CS"/>
</dbReference>
<dbReference type="Gene3D" id="2.130.10.10">
    <property type="entry name" value="YVTN repeat-like/Quinoprotein amine dehydrogenase"/>
    <property type="match status" value="3"/>
</dbReference>
<comment type="subcellular location">
    <subcellularLocation>
        <location evidence="1">Nucleus</location>
        <location evidence="1">Nucleolus</location>
    </subcellularLocation>
</comment>
<feature type="repeat" description="WD" evidence="6">
    <location>
        <begin position="103"/>
        <end position="144"/>
    </location>
</feature>
<dbReference type="PANTHER" id="PTHR19853">
    <property type="entry name" value="WD REPEAT CONTAINING PROTEIN 3 WDR3"/>
    <property type="match status" value="1"/>
</dbReference>
<dbReference type="RefSeq" id="XP_022100676.1">
    <property type="nucleotide sequence ID" value="XM_022244984.1"/>
</dbReference>
<dbReference type="PROSITE" id="PS00678">
    <property type="entry name" value="WD_REPEATS_1"/>
    <property type="match status" value="3"/>
</dbReference>